<dbReference type="EMBL" id="JBBWWR010000004">
    <property type="protein sequence ID" value="KAK8968720.1"/>
    <property type="molecule type" value="Genomic_DNA"/>
</dbReference>
<name>A0ABR2MZ24_9ASPA</name>
<reference evidence="2 3" key="1">
    <citation type="journal article" date="2022" name="Nat. Plants">
        <title>Genomes of leafy and leafless Platanthera orchids illuminate the evolution of mycoheterotrophy.</title>
        <authorList>
            <person name="Li M.H."/>
            <person name="Liu K.W."/>
            <person name="Li Z."/>
            <person name="Lu H.C."/>
            <person name="Ye Q.L."/>
            <person name="Zhang D."/>
            <person name="Wang J.Y."/>
            <person name="Li Y.F."/>
            <person name="Zhong Z.M."/>
            <person name="Liu X."/>
            <person name="Yu X."/>
            <person name="Liu D.K."/>
            <person name="Tu X.D."/>
            <person name="Liu B."/>
            <person name="Hao Y."/>
            <person name="Liao X.Y."/>
            <person name="Jiang Y.T."/>
            <person name="Sun W.H."/>
            <person name="Chen J."/>
            <person name="Chen Y.Q."/>
            <person name="Ai Y."/>
            <person name="Zhai J.W."/>
            <person name="Wu S.S."/>
            <person name="Zhou Z."/>
            <person name="Hsiao Y.Y."/>
            <person name="Wu W.L."/>
            <person name="Chen Y.Y."/>
            <person name="Lin Y.F."/>
            <person name="Hsu J.L."/>
            <person name="Li C.Y."/>
            <person name="Wang Z.W."/>
            <person name="Zhao X."/>
            <person name="Zhong W.Y."/>
            <person name="Ma X.K."/>
            <person name="Ma L."/>
            <person name="Huang J."/>
            <person name="Chen G.Z."/>
            <person name="Huang M.Z."/>
            <person name="Huang L."/>
            <person name="Peng D.H."/>
            <person name="Luo Y.B."/>
            <person name="Zou S.Q."/>
            <person name="Chen S.P."/>
            <person name="Lan S."/>
            <person name="Tsai W.C."/>
            <person name="Van de Peer Y."/>
            <person name="Liu Z.J."/>
        </authorList>
    </citation>
    <scope>NUCLEOTIDE SEQUENCE [LARGE SCALE GENOMIC DNA]</scope>
    <source>
        <strain evidence="2">Lor288</strain>
    </source>
</reference>
<feature type="region of interest" description="Disordered" evidence="1">
    <location>
        <begin position="14"/>
        <end position="35"/>
    </location>
</feature>
<gene>
    <name evidence="2" type="ORF">KSP40_PGU011796</name>
</gene>
<evidence type="ECO:0000313" key="3">
    <source>
        <dbReference type="Proteomes" id="UP001412067"/>
    </source>
</evidence>
<evidence type="ECO:0000256" key="1">
    <source>
        <dbReference type="SAM" id="MobiDB-lite"/>
    </source>
</evidence>
<sequence length="277" mass="30218">MTLLKKEKIEATDQSKALHATSSLRRSSLGNPANPQSALVDYSWRQIWRLGSFNATYRFIHVSSAGVGPPECPDLDLSKQPPAVSLSQELDFSLTYKLKNRELGGPESSEGKAPKLRLANPCKPSPQIIQGPIFPSQNLTWWTLIAESSPLLASTPRLACEIPFKGANELSPAQQEALPPEVAHEKEQAALESETATQAILESYGSGCMCVASVVVVVGFGNGYPIYCGVPTTATISTSIIAVMVFNGSDYSILQLRLRYSMVAFMLVFDNIYDFLW</sequence>
<proteinExistence type="predicted"/>
<organism evidence="2 3">
    <name type="scientific">Platanthera guangdongensis</name>
    <dbReference type="NCBI Taxonomy" id="2320717"/>
    <lineage>
        <taxon>Eukaryota</taxon>
        <taxon>Viridiplantae</taxon>
        <taxon>Streptophyta</taxon>
        <taxon>Embryophyta</taxon>
        <taxon>Tracheophyta</taxon>
        <taxon>Spermatophyta</taxon>
        <taxon>Magnoliopsida</taxon>
        <taxon>Liliopsida</taxon>
        <taxon>Asparagales</taxon>
        <taxon>Orchidaceae</taxon>
        <taxon>Orchidoideae</taxon>
        <taxon>Orchideae</taxon>
        <taxon>Orchidinae</taxon>
        <taxon>Platanthera</taxon>
    </lineage>
</organism>
<dbReference type="Proteomes" id="UP001412067">
    <property type="component" value="Unassembled WGS sequence"/>
</dbReference>
<accession>A0ABR2MZ24</accession>
<keyword evidence="3" id="KW-1185">Reference proteome</keyword>
<protein>
    <submittedName>
        <fullName evidence="2">Uncharacterized protein</fullName>
    </submittedName>
</protein>
<evidence type="ECO:0000313" key="2">
    <source>
        <dbReference type="EMBL" id="KAK8968720.1"/>
    </source>
</evidence>
<comment type="caution">
    <text evidence="2">The sequence shown here is derived from an EMBL/GenBank/DDBJ whole genome shotgun (WGS) entry which is preliminary data.</text>
</comment>